<evidence type="ECO:0000313" key="3">
    <source>
        <dbReference type="Proteomes" id="UP000789901"/>
    </source>
</evidence>
<dbReference type="Proteomes" id="UP000789901">
    <property type="component" value="Unassembled WGS sequence"/>
</dbReference>
<reference evidence="2 3" key="1">
    <citation type="submission" date="2021-06" db="EMBL/GenBank/DDBJ databases">
        <authorList>
            <person name="Kallberg Y."/>
            <person name="Tangrot J."/>
            <person name="Rosling A."/>
        </authorList>
    </citation>
    <scope>NUCLEOTIDE SEQUENCE [LARGE SCALE GENOMIC DNA]</scope>
    <source>
        <strain evidence="2 3">120-4 pot B 10/14</strain>
    </source>
</reference>
<proteinExistence type="predicted"/>
<feature type="non-terminal residue" evidence="2">
    <location>
        <position position="1"/>
    </location>
</feature>
<sequence length="154" mass="17400">RNVMNEEQPVRDDNDNIAVDNGNLPKYANLPRDDNIFEPLPQNNTQSNNNSTTEHNPQCDSVQPSKNLLVTELIEVYAAKRKKDNSGKPVEVKNPLGIENAEVEADKKNKADRPTNYYQYPILFGDGGSAEYESKYNIRTIISDSPEYEKKGVK</sequence>
<gene>
    <name evidence="2" type="ORF">GMARGA_LOCUS33241</name>
</gene>
<accession>A0ABN7WP87</accession>
<feature type="compositionally biased region" description="Polar residues" evidence="1">
    <location>
        <begin position="54"/>
        <end position="65"/>
    </location>
</feature>
<evidence type="ECO:0000256" key="1">
    <source>
        <dbReference type="SAM" id="MobiDB-lite"/>
    </source>
</evidence>
<comment type="caution">
    <text evidence="2">The sequence shown here is derived from an EMBL/GenBank/DDBJ whole genome shotgun (WGS) entry which is preliminary data.</text>
</comment>
<organism evidence="2 3">
    <name type="scientific">Gigaspora margarita</name>
    <dbReference type="NCBI Taxonomy" id="4874"/>
    <lineage>
        <taxon>Eukaryota</taxon>
        <taxon>Fungi</taxon>
        <taxon>Fungi incertae sedis</taxon>
        <taxon>Mucoromycota</taxon>
        <taxon>Glomeromycotina</taxon>
        <taxon>Glomeromycetes</taxon>
        <taxon>Diversisporales</taxon>
        <taxon>Gigasporaceae</taxon>
        <taxon>Gigaspora</taxon>
    </lineage>
</organism>
<dbReference type="EMBL" id="CAJVQB010054507">
    <property type="protein sequence ID" value="CAG8836853.1"/>
    <property type="molecule type" value="Genomic_DNA"/>
</dbReference>
<keyword evidence="3" id="KW-1185">Reference proteome</keyword>
<feature type="non-terminal residue" evidence="2">
    <location>
        <position position="154"/>
    </location>
</feature>
<protein>
    <submittedName>
        <fullName evidence="2">517_t:CDS:1</fullName>
    </submittedName>
</protein>
<feature type="region of interest" description="Disordered" evidence="1">
    <location>
        <begin position="1"/>
        <end position="65"/>
    </location>
</feature>
<name>A0ABN7WP87_GIGMA</name>
<feature type="compositionally biased region" description="Low complexity" evidence="1">
    <location>
        <begin position="42"/>
        <end position="53"/>
    </location>
</feature>
<evidence type="ECO:0000313" key="2">
    <source>
        <dbReference type="EMBL" id="CAG8836853.1"/>
    </source>
</evidence>